<gene>
    <name evidence="1" type="ORF">LOD99_7707</name>
</gene>
<accession>A0AAV7JNV2</accession>
<dbReference type="Proteomes" id="UP001165289">
    <property type="component" value="Unassembled WGS sequence"/>
</dbReference>
<name>A0AAV7JNV2_9METZ</name>
<dbReference type="EMBL" id="JAKMXF010000310">
    <property type="protein sequence ID" value="KAI6650657.1"/>
    <property type="molecule type" value="Genomic_DNA"/>
</dbReference>
<protein>
    <submittedName>
        <fullName evidence="1">Uncharacterized protein</fullName>
    </submittedName>
</protein>
<keyword evidence="2" id="KW-1185">Reference proteome</keyword>
<evidence type="ECO:0000313" key="2">
    <source>
        <dbReference type="Proteomes" id="UP001165289"/>
    </source>
</evidence>
<dbReference type="AlphaFoldDB" id="A0AAV7JNV2"/>
<organism evidence="1 2">
    <name type="scientific">Oopsacas minuta</name>
    <dbReference type="NCBI Taxonomy" id="111878"/>
    <lineage>
        <taxon>Eukaryota</taxon>
        <taxon>Metazoa</taxon>
        <taxon>Porifera</taxon>
        <taxon>Hexactinellida</taxon>
        <taxon>Hexasterophora</taxon>
        <taxon>Lyssacinosida</taxon>
        <taxon>Leucopsacidae</taxon>
        <taxon>Oopsacas</taxon>
    </lineage>
</organism>
<sequence length="92" mass="11019">MLFSRHENIIDAMTTSAERFPEFEVPLIMKQTEASINEKFSYLIFCINKRRVELIAEFKQRQERRQLAEIMRTEKVEELIESKAQLQSQPKK</sequence>
<comment type="caution">
    <text evidence="1">The sequence shown here is derived from an EMBL/GenBank/DDBJ whole genome shotgun (WGS) entry which is preliminary data.</text>
</comment>
<proteinExistence type="predicted"/>
<reference evidence="1 2" key="1">
    <citation type="journal article" date="2023" name="BMC Biol.">
        <title>The compact genome of the sponge Oopsacas minuta (Hexactinellida) is lacking key metazoan core genes.</title>
        <authorList>
            <person name="Santini S."/>
            <person name="Schenkelaars Q."/>
            <person name="Jourda C."/>
            <person name="Duchesne M."/>
            <person name="Belahbib H."/>
            <person name="Rocher C."/>
            <person name="Selva M."/>
            <person name="Riesgo A."/>
            <person name="Vervoort M."/>
            <person name="Leys S.P."/>
            <person name="Kodjabachian L."/>
            <person name="Le Bivic A."/>
            <person name="Borchiellini C."/>
            <person name="Claverie J.M."/>
            <person name="Renard E."/>
        </authorList>
    </citation>
    <scope>NUCLEOTIDE SEQUENCE [LARGE SCALE GENOMIC DNA]</scope>
    <source>
        <strain evidence="1">SPO-2</strain>
    </source>
</reference>
<evidence type="ECO:0000313" key="1">
    <source>
        <dbReference type="EMBL" id="KAI6650657.1"/>
    </source>
</evidence>